<keyword evidence="3" id="KW-1185">Reference proteome</keyword>
<proteinExistence type="predicted"/>
<dbReference type="GO" id="GO:0010181">
    <property type="term" value="F:FMN binding"/>
    <property type="evidence" value="ECO:0007669"/>
    <property type="project" value="InterPro"/>
</dbReference>
<dbReference type="PANTHER" id="PTHR28243:SF1">
    <property type="entry name" value="PYRIDOXAMINE 5'-PHOSPHATE OXIDASE ALR4036 FAMILY FMN-BINDING DOMAIN-CONTAINING PROTEIN"/>
    <property type="match status" value="1"/>
</dbReference>
<name>A0A165R4A7_9AGAM</name>
<dbReference type="SUPFAM" id="SSF50475">
    <property type="entry name" value="FMN-binding split barrel"/>
    <property type="match status" value="1"/>
</dbReference>
<dbReference type="STRING" id="1314782.A0A165R4A7"/>
<dbReference type="PANTHER" id="PTHR28243">
    <property type="entry name" value="AGL049CP"/>
    <property type="match status" value="1"/>
</dbReference>
<dbReference type="InterPro" id="IPR012349">
    <property type="entry name" value="Split_barrel_FMN-bd"/>
</dbReference>
<gene>
    <name evidence="2" type="ORF">NEOLEDRAFT_1136595</name>
</gene>
<accession>A0A165R4A7</accession>
<evidence type="ECO:0000313" key="3">
    <source>
        <dbReference type="Proteomes" id="UP000076761"/>
    </source>
</evidence>
<dbReference type="AlphaFoldDB" id="A0A165R4A7"/>
<dbReference type="InterPro" id="IPR024624">
    <property type="entry name" value="Pyridox_Oxase_Alr4036_FMN-bd"/>
</dbReference>
<dbReference type="Gene3D" id="2.30.110.10">
    <property type="entry name" value="Electron Transport, Fmn-binding Protein, Chain A"/>
    <property type="match status" value="1"/>
</dbReference>
<evidence type="ECO:0000313" key="2">
    <source>
        <dbReference type="EMBL" id="KZT23285.1"/>
    </source>
</evidence>
<protein>
    <recommendedName>
        <fullName evidence="1">Pyridoxamine 5'-phosphate oxidase Alr4036 family FMN-binding domain-containing protein</fullName>
    </recommendedName>
</protein>
<dbReference type="OrthoDB" id="434253at2759"/>
<organism evidence="2 3">
    <name type="scientific">Neolentinus lepideus HHB14362 ss-1</name>
    <dbReference type="NCBI Taxonomy" id="1314782"/>
    <lineage>
        <taxon>Eukaryota</taxon>
        <taxon>Fungi</taxon>
        <taxon>Dikarya</taxon>
        <taxon>Basidiomycota</taxon>
        <taxon>Agaricomycotina</taxon>
        <taxon>Agaricomycetes</taxon>
        <taxon>Gloeophyllales</taxon>
        <taxon>Gloeophyllaceae</taxon>
        <taxon>Neolentinus</taxon>
    </lineage>
</organism>
<evidence type="ECO:0000259" key="1">
    <source>
        <dbReference type="Pfam" id="PF12766"/>
    </source>
</evidence>
<dbReference type="Pfam" id="PF12766">
    <property type="entry name" value="Pyridox_oxase_2"/>
    <property type="match status" value="1"/>
</dbReference>
<dbReference type="EMBL" id="KV425586">
    <property type="protein sequence ID" value="KZT23285.1"/>
    <property type="molecule type" value="Genomic_DNA"/>
</dbReference>
<feature type="domain" description="Pyridoxamine 5'-phosphate oxidase Alr4036 family FMN-binding" evidence="1">
    <location>
        <begin position="4"/>
        <end position="106"/>
    </location>
</feature>
<dbReference type="Proteomes" id="UP000076761">
    <property type="component" value="Unassembled WGS sequence"/>
</dbReference>
<sequence length="239" mass="27535">MASPHWLTALHKTLKAHDKVSARPVFQVATVDEHGIPRVRSQIYRESLTPKLHPALPLLLSSTDIRTPKVAQLVANPSSKTELVEICWWIDATQEQFRITAQTYIIPSPEHRFHERFNPEIAQAMQAIVNEDKIDWEKKRREAYEGMSGHMKASWLRPTPGSKVEGGYEASKTWVEKVPKLEEAKTDEDKRNWEKALGNFALMVFEPVRVDYVELGIVPNRRRIYTRTQGDWTEEDVAP</sequence>
<reference evidence="2 3" key="1">
    <citation type="journal article" date="2016" name="Mol. Biol. Evol.">
        <title>Comparative Genomics of Early-Diverging Mushroom-Forming Fungi Provides Insights into the Origins of Lignocellulose Decay Capabilities.</title>
        <authorList>
            <person name="Nagy L.G."/>
            <person name="Riley R."/>
            <person name="Tritt A."/>
            <person name="Adam C."/>
            <person name="Daum C."/>
            <person name="Floudas D."/>
            <person name="Sun H."/>
            <person name="Yadav J.S."/>
            <person name="Pangilinan J."/>
            <person name="Larsson K.H."/>
            <person name="Matsuura K."/>
            <person name="Barry K."/>
            <person name="Labutti K."/>
            <person name="Kuo R."/>
            <person name="Ohm R.A."/>
            <person name="Bhattacharya S.S."/>
            <person name="Shirouzu T."/>
            <person name="Yoshinaga Y."/>
            <person name="Martin F.M."/>
            <person name="Grigoriev I.V."/>
            <person name="Hibbett D.S."/>
        </authorList>
    </citation>
    <scope>NUCLEOTIDE SEQUENCE [LARGE SCALE GENOMIC DNA]</scope>
    <source>
        <strain evidence="2 3">HHB14362 ss-1</strain>
    </source>
</reference>
<dbReference type="InParanoid" id="A0A165R4A7"/>